<keyword evidence="3" id="KW-1185">Reference proteome</keyword>
<sequence>MGATHSSQHTVPDAQHDSTRCCPTHEMWELPTPLIVANRSQQGDEVRELPAQPQQHPAHIRTSSLCATITTIRVRATQIHHLISQTQDTAQEPEHRKATAASYELDQRYSTPSNSTESSKQHKVESEHLPQQARTESDAYANGLQKGDVFAHLTSFKKTSESNIQTKRLSKRSPTLSLLLQSELSTVSNRKVR</sequence>
<feature type="region of interest" description="Disordered" evidence="1">
    <location>
        <begin position="1"/>
        <end position="20"/>
    </location>
</feature>
<evidence type="ECO:0000313" key="3">
    <source>
        <dbReference type="Proteomes" id="UP000250235"/>
    </source>
</evidence>
<protein>
    <submittedName>
        <fullName evidence="2">Uncharacterized protein</fullName>
    </submittedName>
</protein>
<dbReference type="EMBL" id="KV005710">
    <property type="protein sequence ID" value="KZV33622.1"/>
    <property type="molecule type" value="Genomic_DNA"/>
</dbReference>
<name>A0A2Z7BGW7_9LAMI</name>
<evidence type="ECO:0000256" key="1">
    <source>
        <dbReference type="SAM" id="MobiDB-lite"/>
    </source>
</evidence>
<reference evidence="2 3" key="1">
    <citation type="journal article" date="2015" name="Proc. Natl. Acad. Sci. U.S.A.">
        <title>The resurrection genome of Boea hygrometrica: A blueprint for survival of dehydration.</title>
        <authorList>
            <person name="Xiao L."/>
            <person name="Yang G."/>
            <person name="Zhang L."/>
            <person name="Yang X."/>
            <person name="Zhao S."/>
            <person name="Ji Z."/>
            <person name="Zhou Q."/>
            <person name="Hu M."/>
            <person name="Wang Y."/>
            <person name="Chen M."/>
            <person name="Xu Y."/>
            <person name="Jin H."/>
            <person name="Xiao X."/>
            <person name="Hu G."/>
            <person name="Bao F."/>
            <person name="Hu Y."/>
            <person name="Wan P."/>
            <person name="Li L."/>
            <person name="Deng X."/>
            <person name="Kuang T."/>
            <person name="Xiang C."/>
            <person name="Zhu J.K."/>
            <person name="Oliver M.J."/>
            <person name="He Y."/>
        </authorList>
    </citation>
    <scope>NUCLEOTIDE SEQUENCE [LARGE SCALE GENOMIC DNA]</scope>
    <source>
        <strain evidence="3">cv. XS01</strain>
    </source>
</reference>
<organism evidence="2 3">
    <name type="scientific">Dorcoceras hygrometricum</name>
    <dbReference type="NCBI Taxonomy" id="472368"/>
    <lineage>
        <taxon>Eukaryota</taxon>
        <taxon>Viridiplantae</taxon>
        <taxon>Streptophyta</taxon>
        <taxon>Embryophyta</taxon>
        <taxon>Tracheophyta</taxon>
        <taxon>Spermatophyta</taxon>
        <taxon>Magnoliopsida</taxon>
        <taxon>eudicotyledons</taxon>
        <taxon>Gunneridae</taxon>
        <taxon>Pentapetalae</taxon>
        <taxon>asterids</taxon>
        <taxon>lamiids</taxon>
        <taxon>Lamiales</taxon>
        <taxon>Gesneriaceae</taxon>
        <taxon>Didymocarpoideae</taxon>
        <taxon>Trichosporeae</taxon>
        <taxon>Loxocarpinae</taxon>
        <taxon>Dorcoceras</taxon>
    </lineage>
</organism>
<feature type="compositionally biased region" description="Polar residues" evidence="1">
    <location>
        <begin position="1"/>
        <end position="10"/>
    </location>
</feature>
<feature type="compositionally biased region" description="Basic and acidic residues" evidence="1">
    <location>
        <begin position="119"/>
        <end position="128"/>
    </location>
</feature>
<feature type="compositionally biased region" description="Polar residues" evidence="1">
    <location>
        <begin position="108"/>
        <end position="118"/>
    </location>
</feature>
<dbReference type="Proteomes" id="UP000250235">
    <property type="component" value="Unassembled WGS sequence"/>
</dbReference>
<accession>A0A2Z7BGW7</accession>
<feature type="region of interest" description="Disordered" evidence="1">
    <location>
        <begin position="40"/>
        <end position="60"/>
    </location>
</feature>
<evidence type="ECO:0000313" key="2">
    <source>
        <dbReference type="EMBL" id="KZV33622.1"/>
    </source>
</evidence>
<gene>
    <name evidence="2" type="ORF">F511_22261</name>
</gene>
<dbReference type="AlphaFoldDB" id="A0A2Z7BGW7"/>
<proteinExistence type="predicted"/>
<feature type="region of interest" description="Disordered" evidence="1">
    <location>
        <begin position="84"/>
        <end position="135"/>
    </location>
</feature>